<reference evidence="4 5" key="1">
    <citation type="submission" date="2019-03" db="EMBL/GenBank/DDBJ databases">
        <title>Genomic analyses of the natural microbiome of Caenorhabditis elegans.</title>
        <authorList>
            <person name="Samuel B."/>
        </authorList>
    </citation>
    <scope>NUCLEOTIDE SEQUENCE [LARGE SCALE GENOMIC DNA]</scope>
    <source>
        <strain evidence="4 5">JUb18</strain>
    </source>
</reference>
<feature type="domain" description="VWFA" evidence="3">
    <location>
        <begin position="91"/>
        <end position="288"/>
    </location>
</feature>
<dbReference type="GO" id="GO:0005975">
    <property type="term" value="P:carbohydrate metabolic process"/>
    <property type="evidence" value="ECO:0007669"/>
    <property type="project" value="UniProtKB-ARBA"/>
</dbReference>
<dbReference type="NCBIfam" id="TIGR01451">
    <property type="entry name" value="B_ant_repeat"/>
    <property type="match status" value="9"/>
</dbReference>
<feature type="region of interest" description="Disordered" evidence="1">
    <location>
        <begin position="849"/>
        <end position="869"/>
    </location>
</feature>
<comment type="caution">
    <text evidence="4">The sequence shown here is derived from an EMBL/GenBank/DDBJ whole genome shotgun (WGS) entry which is preliminary data.</text>
</comment>
<dbReference type="InterPro" id="IPR055354">
    <property type="entry name" value="DUF7507"/>
</dbReference>
<dbReference type="InterPro" id="IPR047589">
    <property type="entry name" value="DUF11_rpt"/>
</dbReference>
<keyword evidence="2" id="KW-0812">Transmembrane</keyword>
<dbReference type="PROSITE" id="PS50234">
    <property type="entry name" value="VWFA"/>
    <property type="match status" value="1"/>
</dbReference>
<dbReference type="EMBL" id="SNYA01000001">
    <property type="protein sequence ID" value="TDP95449.1"/>
    <property type="molecule type" value="Genomic_DNA"/>
</dbReference>
<dbReference type="Proteomes" id="UP000295601">
    <property type="component" value="Unassembled WGS sequence"/>
</dbReference>
<dbReference type="Gene3D" id="2.60.40.10">
    <property type="entry name" value="Immunoglobulins"/>
    <property type="match status" value="2"/>
</dbReference>
<feature type="transmembrane region" description="Helical" evidence="2">
    <location>
        <begin position="1345"/>
        <end position="1367"/>
    </location>
</feature>
<dbReference type="Gene3D" id="3.40.50.410">
    <property type="entry name" value="von Willebrand factor, type A domain"/>
    <property type="match status" value="1"/>
</dbReference>
<dbReference type="PANTHER" id="PTHR34819">
    <property type="entry name" value="LARGE CYSTEINE-RICH PERIPLASMIC PROTEIN OMCB"/>
    <property type="match status" value="1"/>
</dbReference>
<keyword evidence="2" id="KW-1133">Transmembrane helix</keyword>
<dbReference type="CDD" id="cd00198">
    <property type="entry name" value="vWFA"/>
    <property type="match status" value="1"/>
</dbReference>
<feature type="compositionally biased region" description="Polar residues" evidence="1">
    <location>
        <begin position="849"/>
        <end position="862"/>
    </location>
</feature>
<proteinExistence type="predicted"/>
<evidence type="ECO:0000256" key="1">
    <source>
        <dbReference type="SAM" id="MobiDB-lite"/>
    </source>
</evidence>
<dbReference type="OrthoDB" id="158862at2"/>
<dbReference type="InterPro" id="IPR036465">
    <property type="entry name" value="vWFA_dom_sf"/>
</dbReference>
<accession>A0A4R6S6F0</accession>
<evidence type="ECO:0000259" key="3">
    <source>
        <dbReference type="PROSITE" id="PS50234"/>
    </source>
</evidence>
<sequence length="1380" mass="140814">MKPKPKPPLKVERNNVQRNTLRGQEVPFTAEEVTMGSDHSYRGFGRGIKKVLATALAASLLTFGSAGAAQAVQAQVPPADNPPMPAQCELDLVMSLDLSNSVDDAQLQQMRDGVAELAESLSEYPVRLSLHNFASNAPATSAGSNAPLPITALDDAGVQAVTGWVNGIQRPTSQQGGTNWDRAFAAAGSSSDTYDALLFVTDGNPTQYGSPAQGPGNSTNTATINAAVTSANAVKAQGTRVVGVGLTDNITDMNEFREHMSQISGPVEGSDYLSTNFEGLSDILLALISDNCAAASNPAIELVKTAALANGAAGLAGDTVEYSFAATNTGNVTLTGVEISDPKPGLSDLVYSWPGEPGVLEPGQQVTATATYTIIESDRDNKVVQNSASVTGNPPTGPPVTDEDDAEVLLPNDPAIELVKTGGLSDGATGIAGDIVEYSFTATNTGGVTLTGVEITDPLPGLSDLTYVEWPGAPGVLEPGQSITANAKYTVKQLDVNAGNIHNVATATGTPPTGDNVTDTDDHDVPLASNPAITLVKTGAIAEGQTGKPGDTIEYKFTATNTGNVTLTDVSIADQMPGLSDIVYGEWPSEAGVLAPGQNITATANYTVNQADVNAGAVDNTATTVGTPPTGDNVTDTDDAIVPLPQDARIVVEKTGALAQGATGRAGDTVEFGFTVTNTGSVTLTSVELDDPLPGLSSITYGAWPAEAGVLEPGESVTATANYVLIQRDMNAGGVDNSVTATGNPPTGEPVEDQDDVTVPVDSNPAIDLVKTGGLEDGATGAAGDTVQYSFTATNTGNVTLAGVTISDELDGLSGIAYGAWPANAGVLAPGESVTATASYVLTQSDVDSGRVENSATATGNPPTGDPVEDDDIVIVPVEPSPVITLVKAGGLEDGATVVPGDLIEYSFTAQNTGNVTLTDVTIADELEGLSELNYTWPGEAGVLAPGEQVTATATYAITQADIDAGVVHNSAMSTGNPPTGEPVENEDEHDVPLTQLPVIDLVKTGELDGEGFAGDTVNYGFTVTNTGNVTLTDVTIADELEGLSDIVFGTWPGTAGVLAPGESVTASAAYTLTQADVDAGNVDNTATATGTPPNGENVTDTDDVTVPVAPGPGIDLRKSSSLEQGAGSVAGDTVNYSFTATNTGNVTLTGVTIVDEMDGLSELSYTWPGETGILAPGEQVTATATYTLTQADVDAGNVDNHAITSGTPPTGDPVDDDDDEKTPLPQSPSIELVKTGKLNGDKIVYGFTVTNTGNVTLTGVEITDKLAGLSEITYGVWPTEAGVLAPGEQVTASAEYMVTRADRDRGRVHNHATAVGNPPSGQSVTDEDDVKIVVGSLAITGSDYVGTGILATGLLLGGGALLLLMVRKRRAVGELTELS</sequence>
<evidence type="ECO:0000313" key="4">
    <source>
        <dbReference type="EMBL" id="TDP95449.1"/>
    </source>
</evidence>
<protein>
    <submittedName>
        <fullName evidence="4">Putative repeat protein (TIGR01451 family)</fullName>
    </submittedName>
</protein>
<name>A0A4R6S6F0_9MICO</name>
<gene>
    <name evidence="4" type="ORF">EDF62_0137</name>
</gene>
<dbReference type="InterPro" id="IPR013783">
    <property type="entry name" value="Ig-like_fold"/>
</dbReference>
<feature type="region of interest" description="Disordered" evidence="1">
    <location>
        <begin position="1198"/>
        <end position="1229"/>
    </location>
</feature>
<dbReference type="InterPro" id="IPR002035">
    <property type="entry name" value="VWF_A"/>
</dbReference>
<keyword evidence="5" id="KW-1185">Reference proteome</keyword>
<organism evidence="4 5">
    <name type="scientific">Leucobacter luti</name>
    <dbReference type="NCBI Taxonomy" id="340320"/>
    <lineage>
        <taxon>Bacteria</taxon>
        <taxon>Bacillati</taxon>
        <taxon>Actinomycetota</taxon>
        <taxon>Actinomycetes</taxon>
        <taxon>Micrococcales</taxon>
        <taxon>Microbacteriaceae</taxon>
        <taxon>Leucobacter</taxon>
    </lineage>
</organism>
<dbReference type="SUPFAM" id="SSF53300">
    <property type="entry name" value="vWA-like"/>
    <property type="match status" value="1"/>
</dbReference>
<evidence type="ECO:0000313" key="5">
    <source>
        <dbReference type="Proteomes" id="UP000295601"/>
    </source>
</evidence>
<evidence type="ECO:0000256" key="2">
    <source>
        <dbReference type="SAM" id="Phobius"/>
    </source>
</evidence>
<dbReference type="InterPro" id="IPR051172">
    <property type="entry name" value="Chlamydia_OmcB"/>
</dbReference>
<dbReference type="Pfam" id="PF24346">
    <property type="entry name" value="DUF7507"/>
    <property type="match status" value="9"/>
</dbReference>
<keyword evidence="2" id="KW-0472">Membrane</keyword>